<gene>
    <name evidence="1" type="ORF">AWC16_18805</name>
</gene>
<sequence length="123" mass="13290">MRLYAVQSNGTVSSFAYDPHHCLKIAQQLRDTGQNASVVHTDTAGAGSDPYSQNVVWASAEACELGHSRGWDCANYANAYQGATRETEVVCDVPDRFSGFDAEDYRVAFAAGVSDFWDADDAA</sequence>
<evidence type="ECO:0000313" key="2">
    <source>
        <dbReference type="Proteomes" id="UP000193866"/>
    </source>
</evidence>
<reference evidence="1 2" key="1">
    <citation type="submission" date="2016-01" db="EMBL/GenBank/DDBJ databases">
        <title>The new phylogeny of the genus Mycobacterium.</title>
        <authorList>
            <person name="Tarcisio F."/>
            <person name="Conor M."/>
            <person name="Antonella G."/>
            <person name="Elisabetta G."/>
            <person name="Giulia F.S."/>
            <person name="Sara T."/>
            <person name="Anna F."/>
            <person name="Clotilde B."/>
            <person name="Roberto B."/>
            <person name="Veronica D.S."/>
            <person name="Fabio R."/>
            <person name="Monica P."/>
            <person name="Olivier J."/>
            <person name="Enrico T."/>
            <person name="Nicola S."/>
        </authorList>
    </citation>
    <scope>NUCLEOTIDE SEQUENCE [LARGE SCALE GENOMIC DNA]</scope>
    <source>
        <strain evidence="1 2">DSM 45394</strain>
    </source>
</reference>
<dbReference type="AlphaFoldDB" id="A0A1X1YBF9"/>
<accession>A0A1X1YBF9</accession>
<proteinExistence type="predicted"/>
<dbReference type="RefSeq" id="WP_085266089.1">
    <property type="nucleotide sequence ID" value="NZ_LQPG01000035.1"/>
</dbReference>
<dbReference type="EMBL" id="LQPG01000035">
    <property type="protein sequence ID" value="ORW08452.1"/>
    <property type="molecule type" value="Genomic_DNA"/>
</dbReference>
<comment type="caution">
    <text evidence="1">The sequence shown here is derived from an EMBL/GenBank/DDBJ whole genome shotgun (WGS) entry which is preliminary data.</text>
</comment>
<dbReference type="STRING" id="1108812.AWC16_18805"/>
<dbReference type="OrthoDB" id="4761680at2"/>
<name>A0A1X1YBF9_9MYCO</name>
<dbReference type="Proteomes" id="UP000193866">
    <property type="component" value="Unassembled WGS sequence"/>
</dbReference>
<evidence type="ECO:0000313" key="1">
    <source>
        <dbReference type="EMBL" id="ORW08452.1"/>
    </source>
</evidence>
<organism evidence="1 2">
    <name type="scientific">Mycolicibacter longobardus</name>
    <dbReference type="NCBI Taxonomy" id="1108812"/>
    <lineage>
        <taxon>Bacteria</taxon>
        <taxon>Bacillati</taxon>
        <taxon>Actinomycetota</taxon>
        <taxon>Actinomycetes</taxon>
        <taxon>Mycobacteriales</taxon>
        <taxon>Mycobacteriaceae</taxon>
        <taxon>Mycolicibacter</taxon>
    </lineage>
</organism>
<keyword evidence="2" id="KW-1185">Reference proteome</keyword>
<protein>
    <submittedName>
        <fullName evidence="1">Uncharacterized protein</fullName>
    </submittedName>
</protein>